<dbReference type="InterPro" id="IPR014436">
    <property type="entry name" value="Extradiol_dOase_DODA"/>
</dbReference>
<dbReference type="PANTHER" id="PTHR30096">
    <property type="entry name" value="4,5-DOPA DIOXYGENASE EXTRADIOL-LIKE PROTEIN"/>
    <property type="match status" value="1"/>
</dbReference>
<gene>
    <name evidence="7" type="ORF">HHL21_16405</name>
</gene>
<comment type="similarity">
    <text evidence="2">Belongs to the DODA-type extradiol aromatic ring-opening dioxygenase family.</text>
</comment>
<evidence type="ECO:0000256" key="2">
    <source>
        <dbReference type="ARBA" id="ARBA00007581"/>
    </source>
</evidence>
<proteinExistence type="inferred from homology"/>
<evidence type="ECO:0000256" key="1">
    <source>
        <dbReference type="ARBA" id="ARBA00001947"/>
    </source>
</evidence>
<evidence type="ECO:0000259" key="6">
    <source>
        <dbReference type="Pfam" id="PF02900"/>
    </source>
</evidence>
<keyword evidence="5" id="KW-0560">Oxidoreductase</keyword>
<comment type="cofactor">
    <cofactor evidence="1">
        <name>Zn(2+)</name>
        <dbReference type="ChEBI" id="CHEBI:29105"/>
    </cofactor>
</comment>
<dbReference type="GO" id="GO:0016702">
    <property type="term" value="F:oxidoreductase activity, acting on single donors with incorporation of molecular oxygen, incorporation of two atoms of oxygen"/>
    <property type="evidence" value="ECO:0007669"/>
    <property type="project" value="UniProtKB-ARBA"/>
</dbReference>
<dbReference type="GO" id="GO:0008198">
    <property type="term" value="F:ferrous iron binding"/>
    <property type="evidence" value="ECO:0007669"/>
    <property type="project" value="InterPro"/>
</dbReference>
<dbReference type="PANTHER" id="PTHR30096:SF0">
    <property type="entry name" value="4,5-DOPA DIOXYGENASE EXTRADIOL-LIKE PROTEIN"/>
    <property type="match status" value="1"/>
</dbReference>
<keyword evidence="3" id="KW-0479">Metal-binding</keyword>
<comment type="caution">
    <text evidence="7">The sequence shown here is derived from an EMBL/GenBank/DDBJ whole genome shotgun (WGS) entry which is preliminary data.</text>
</comment>
<dbReference type="CDD" id="cd07363">
    <property type="entry name" value="45_DOPA_Dioxygenase"/>
    <property type="match status" value="1"/>
</dbReference>
<organism evidence="7 8">
    <name type="scientific">Massilia polaris</name>
    <dbReference type="NCBI Taxonomy" id="2728846"/>
    <lineage>
        <taxon>Bacteria</taxon>
        <taxon>Pseudomonadati</taxon>
        <taxon>Pseudomonadota</taxon>
        <taxon>Betaproteobacteria</taxon>
        <taxon>Burkholderiales</taxon>
        <taxon>Oxalobacteraceae</taxon>
        <taxon>Telluria group</taxon>
        <taxon>Massilia</taxon>
    </lineage>
</organism>
<evidence type="ECO:0000256" key="5">
    <source>
        <dbReference type="ARBA" id="ARBA00023002"/>
    </source>
</evidence>
<dbReference type="Gene3D" id="3.40.830.10">
    <property type="entry name" value="LigB-like"/>
    <property type="match status" value="1"/>
</dbReference>
<evidence type="ECO:0000313" key="8">
    <source>
        <dbReference type="Proteomes" id="UP000583752"/>
    </source>
</evidence>
<reference evidence="7 8" key="1">
    <citation type="submission" date="2020-04" db="EMBL/GenBank/DDBJ databases">
        <title>Massilia sp. RP-1-19 isolated from soil.</title>
        <authorList>
            <person name="Dahal R.H."/>
        </authorList>
    </citation>
    <scope>NUCLEOTIDE SEQUENCE [LARGE SCALE GENOMIC DNA]</scope>
    <source>
        <strain evidence="7 8">RP-1-19</strain>
    </source>
</reference>
<keyword evidence="8" id="KW-1185">Reference proteome</keyword>
<dbReference type="EMBL" id="JABBGG010000009">
    <property type="protein sequence ID" value="NML62629.1"/>
    <property type="molecule type" value="Genomic_DNA"/>
</dbReference>
<dbReference type="SUPFAM" id="SSF53213">
    <property type="entry name" value="LigB-like"/>
    <property type="match status" value="1"/>
</dbReference>
<keyword evidence="7" id="KW-0223">Dioxygenase</keyword>
<dbReference type="InterPro" id="IPR004183">
    <property type="entry name" value="Xdiol_dOase_suB"/>
</dbReference>
<sequence length="261" mass="28049">MSTLPTLFVSHGAPTLAIVDSPANRFLRELGRTLPRPKAILVASAHWESRGGPAVSLATKPETIHDFGGFPAALFAIQYPAPGAPEVAARAASLLTQAGLAVAQSPTRGLDHGAWVPLHLMYPDADIPVAQISIVRGGSPAEHERIGRALASLREQGVLIIGSGSLTHNLYEFRGQPIDVPAPDWVSGFGDWMKARLDDNDLQALREYRTRAPHAERNHPTDEHLMPLYVAMGAAGDNARAARLHASYEYGILAMDAYAFT</sequence>
<evidence type="ECO:0000313" key="7">
    <source>
        <dbReference type="EMBL" id="NML62629.1"/>
    </source>
</evidence>
<evidence type="ECO:0000256" key="3">
    <source>
        <dbReference type="ARBA" id="ARBA00022723"/>
    </source>
</evidence>
<evidence type="ECO:0000256" key="4">
    <source>
        <dbReference type="ARBA" id="ARBA00022833"/>
    </source>
</evidence>
<dbReference type="PIRSF" id="PIRSF006157">
    <property type="entry name" value="Doxgns_DODA"/>
    <property type="match status" value="1"/>
</dbReference>
<keyword evidence="4" id="KW-0862">Zinc</keyword>
<protein>
    <submittedName>
        <fullName evidence="7">Dioxygenase</fullName>
    </submittedName>
</protein>
<name>A0A848HR94_9BURK</name>
<dbReference type="Pfam" id="PF02900">
    <property type="entry name" value="LigB"/>
    <property type="match status" value="1"/>
</dbReference>
<dbReference type="Proteomes" id="UP000583752">
    <property type="component" value="Unassembled WGS sequence"/>
</dbReference>
<dbReference type="RefSeq" id="WP_169467779.1">
    <property type="nucleotide sequence ID" value="NZ_JABBGG010000009.1"/>
</dbReference>
<accession>A0A848HR94</accession>
<feature type="domain" description="Extradiol ring-cleavage dioxygenase class III enzyme subunit B" evidence="6">
    <location>
        <begin position="6"/>
        <end position="251"/>
    </location>
</feature>
<dbReference type="AlphaFoldDB" id="A0A848HR94"/>
<dbReference type="GO" id="GO:0008270">
    <property type="term" value="F:zinc ion binding"/>
    <property type="evidence" value="ECO:0007669"/>
    <property type="project" value="InterPro"/>
</dbReference>